<name>A0A1M5Q1T0_9RHOB</name>
<sequence>MQVRSPSPLTSASELNDPLTFRKDRLLKTLVSTAGVVLAFGLTACNEPEVVSDVELPTIGSSSDLTAFQGARAGQAEFGIQRLGFQLARSEGLTNYWFNPATGACAKITTDQGRYSEVEMVAGGDC</sequence>
<protein>
    <submittedName>
        <fullName evidence="1">Uncharacterized protein</fullName>
    </submittedName>
</protein>
<organism evidence="1 2">
    <name type="scientific">Cognatiyoonia sediminum</name>
    <dbReference type="NCBI Taxonomy" id="1508389"/>
    <lineage>
        <taxon>Bacteria</taxon>
        <taxon>Pseudomonadati</taxon>
        <taxon>Pseudomonadota</taxon>
        <taxon>Alphaproteobacteria</taxon>
        <taxon>Rhodobacterales</taxon>
        <taxon>Paracoccaceae</taxon>
        <taxon>Cognatiyoonia</taxon>
    </lineage>
</organism>
<keyword evidence="2" id="KW-1185">Reference proteome</keyword>
<reference evidence="1 2" key="1">
    <citation type="submission" date="2016-11" db="EMBL/GenBank/DDBJ databases">
        <authorList>
            <person name="Jaros S."/>
            <person name="Januszkiewicz K."/>
            <person name="Wedrychowicz H."/>
        </authorList>
    </citation>
    <scope>NUCLEOTIDE SEQUENCE [LARGE SCALE GENOMIC DNA]</scope>
    <source>
        <strain evidence="1 2">DSM 28715</strain>
    </source>
</reference>
<dbReference type="AlphaFoldDB" id="A0A1M5Q1T0"/>
<gene>
    <name evidence="1" type="ORF">SAMN05444003_2004</name>
</gene>
<dbReference type="Proteomes" id="UP000184074">
    <property type="component" value="Unassembled WGS sequence"/>
</dbReference>
<proteinExistence type="predicted"/>
<dbReference type="EMBL" id="FQXB01000002">
    <property type="protein sequence ID" value="SHH08257.1"/>
    <property type="molecule type" value="Genomic_DNA"/>
</dbReference>
<evidence type="ECO:0000313" key="2">
    <source>
        <dbReference type="Proteomes" id="UP000184074"/>
    </source>
</evidence>
<accession>A0A1M5Q1T0</accession>
<evidence type="ECO:0000313" key="1">
    <source>
        <dbReference type="EMBL" id="SHH08257.1"/>
    </source>
</evidence>
<dbReference type="STRING" id="1508389.SAMN05444003_2004"/>